<dbReference type="InterPro" id="IPR044862">
    <property type="entry name" value="Pro_4_hyd_alph_FE2OG_OXY"/>
</dbReference>
<dbReference type="Pfam" id="PF13640">
    <property type="entry name" value="2OG-FeII_Oxy_3"/>
    <property type="match status" value="1"/>
</dbReference>
<accession>A0A1Y1QJF3</accession>
<keyword evidence="5" id="KW-0560">Oxidoreductase</keyword>
<keyword evidence="6" id="KW-0408">Iron</keyword>
<keyword evidence="3" id="KW-0847">Vitamin C</keyword>
<organism evidence="8 9">
    <name type="scientific">Thiothrix lacustris</name>
    <dbReference type="NCBI Taxonomy" id="525917"/>
    <lineage>
        <taxon>Bacteria</taxon>
        <taxon>Pseudomonadati</taxon>
        <taxon>Pseudomonadota</taxon>
        <taxon>Gammaproteobacteria</taxon>
        <taxon>Thiotrichales</taxon>
        <taxon>Thiotrichaceae</taxon>
        <taxon>Thiothrix</taxon>
    </lineage>
</organism>
<evidence type="ECO:0000256" key="3">
    <source>
        <dbReference type="ARBA" id="ARBA00022896"/>
    </source>
</evidence>
<dbReference type="GO" id="GO:0031418">
    <property type="term" value="F:L-ascorbic acid binding"/>
    <property type="evidence" value="ECO:0007669"/>
    <property type="project" value="UniProtKB-KW"/>
</dbReference>
<evidence type="ECO:0000256" key="1">
    <source>
        <dbReference type="ARBA" id="ARBA00001961"/>
    </source>
</evidence>
<evidence type="ECO:0000256" key="2">
    <source>
        <dbReference type="ARBA" id="ARBA00022723"/>
    </source>
</evidence>
<dbReference type="GO" id="GO:0071456">
    <property type="term" value="P:cellular response to hypoxia"/>
    <property type="evidence" value="ECO:0007669"/>
    <property type="project" value="TreeGrafter"/>
</dbReference>
<dbReference type="PROSITE" id="PS51471">
    <property type="entry name" value="FE2OG_OXY"/>
    <property type="match status" value="1"/>
</dbReference>
<reference evidence="8 9" key="1">
    <citation type="submission" date="2017-01" db="EMBL/GenBank/DDBJ databases">
        <title>Novel large sulfur bacteria in the metagenomes of groundwater-fed chemosynthetic microbial mats in the Lake Huron basin.</title>
        <authorList>
            <person name="Sharrar A.M."/>
            <person name="Flood B.E."/>
            <person name="Bailey J.V."/>
            <person name="Jones D.S."/>
            <person name="Biddanda B."/>
            <person name="Ruberg S.A."/>
            <person name="Marcus D.N."/>
            <person name="Dick G.J."/>
        </authorList>
    </citation>
    <scope>NUCLEOTIDE SEQUENCE [LARGE SCALE GENOMIC DNA]</scope>
    <source>
        <strain evidence="8">A8</strain>
    </source>
</reference>
<dbReference type="EMBL" id="MTEJ01000220">
    <property type="protein sequence ID" value="OQX07129.1"/>
    <property type="molecule type" value="Genomic_DNA"/>
</dbReference>
<sequence length="204" mass="22622">MNILISEVVDGLVEHGWVVLPDVLSVAQCRELREQAQANRAAGAFHAAGIGRGHGLQVNEAIRGDEVLWLESAETGALADYQGFMESLRVNLNQALYLGLAEFEAHLAMYPPGACYQQHLDNFRGTSARIISAVLYLNEAWAEADGGQLRLYTRGDALGEYVDVFPHAGQLALFRSEVFWHEVLPATRERFSLTGWLRRRGDVV</sequence>
<protein>
    <submittedName>
        <fullName evidence="8">2OG-Fe(II) oxygenase</fullName>
    </submittedName>
</protein>
<evidence type="ECO:0000256" key="4">
    <source>
        <dbReference type="ARBA" id="ARBA00022964"/>
    </source>
</evidence>
<dbReference type="GO" id="GO:0031543">
    <property type="term" value="F:peptidyl-proline dioxygenase activity"/>
    <property type="evidence" value="ECO:0007669"/>
    <property type="project" value="TreeGrafter"/>
</dbReference>
<dbReference type="PANTHER" id="PTHR12907">
    <property type="entry name" value="EGL NINE HOMOLOG-RELATED"/>
    <property type="match status" value="1"/>
</dbReference>
<dbReference type="GO" id="GO:0008198">
    <property type="term" value="F:ferrous iron binding"/>
    <property type="evidence" value="ECO:0007669"/>
    <property type="project" value="TreeGrafter"/>
</dbReference>
<dbReference type="PANTHER" id="PTHR12907:SF26">
    <property type="entry name" value="HIF PROLYL HYDROXYLASE, ISOFORM C"/>
    <property type="match status" value="1"/>
</dbReference>
<proteinExistence type="predicted"/>
<gene>
    <name evidence="8" type="ORF">BWK73_28935</name>
</gene>
<dbReference type="SMART" id="SM00702">
    <property type="entry name" value="P4Hc"/>
    <property type="match status" value="1"/>
</dbReference>
<keyword evidence="4" id="KW-0223">Dioxygenase</keyword>
<evidence type="ECO:0000259" key="7">
    <source>
        <dbReference type="PROSITE" id="PS51471"/>
    </source>
</evidence>
<dbReference type="Gene3D" id="2.60.120.620">
    <property type="entry name" value="q2cbj1_9rhob like domain"/>
    <property type="match status" value="1"/>
</dbReference>
<evidence type="ECO:0000256" key="5">
    <source>
        <dbReference type="ARBA" id="ARBA00023002"/>
    </source>
</evidence>
<comment type="cofactor">
    <cofactor evidence="1">
        <name>L-ascorbate</name>
        <dbReference type="ChEBI" id="CHEBI:38290"/>
    </cofactor>
</comment>
<feature type="domain" description="Fe2OG dioxygenase" evidence="7">
    <location>
        <begin position="91"/>
        <end position="199"/>
    </location>
</feature>
<evidence type="ECO:0000313" key="8">
    <source>
        <dbReference type="EMBL" id="OQX07129.1"/>
    </source>
</evidence>
<dbReference type="InterPro" id="IPR006620">
    <property type="entry name" value="Pro_4_hyd_alph"/>
</dbReference>
<dbReference type="InterPro" id="IPR005123">
    <property type="entry name" value="Oxoglu/Fe-dep_dioxygenase_dom"/>
</dbReference>
<dbReference type="InterPro" id="IPR051559">
    <property type="entry name" value="HIF_prolyl_hydroxylases"/>
</dbReference>
<comment type="caution">
    <text evidence="8">The sequence shown here is derived from an EMBL/GenBank/DDBJ whole genome shotgun (WGS) entry which is preliminary data.</text>
</comment>
<dbReference type="Proteomes" id="UP000192491">
    <property type="component" value="Unassembled WGS sequence"/>
</dbReference>
<evidence type="ECO:0000313" key="9">
    <source>
        <dbReference type="Proteomes" id="UP000192491"/>
    </source>
</evidence>
<evidence type="ECO:0000256" key="6">
    <source>
        <dbReference type="ARBA" id="ARBA00023004"/>
    </source>
</evidence>
<keyword evidence="2" id="KW-0479">Metal-binding</keyword>
<dbReference type="AlphaFoldDB" id="A0A1Y1QJF3"/>
<name>A0A1Y1QJF3_9GAMM</name>